<protein>
    <submittedName>
        <fullName evidence="1">Uncharacterized protein</fullName>
    </submittedName>
</protein>
<dbReference type="OrthoDB" id="5589812at2759"/>
<proteinExistence type="predicted"/>
<name>A0A9W8AMG8_9FUNG</name>
<dbReference type="AlphaFoldDB" id="A0A9W8AMG8"/>
<accession>A0A9W8AMG8</accession>
<evidence type="ECO:0000313" key="1">
    <source>
        <dbReference type="EMBL" id="KAJ1960626.1"/>
    </source>
</evidence>
<reference evidence="1" key="1">
    <citation type="submission" date="2022-07" db="EMBL/GenBank/DDBJ databases">
        <title>Phylogenomic reconstructions and comparative analyses of Kickxellomycotina fungi.</title>
        <authorList>
            <person name="Reynolds N.K."/>
            <person name="Stajich J.E."/>
            <person name="Barry K."/>
            <person name="Grigoriev I.V."/>
            <person name="Crous P."/>
            <person name="Smith M.E."/>
        </authorList>
    </citation>
    <scope>NUCLEOTIDE SEQUENCE</scope>
    <source>
        <strain evidence="1">RSA 1196</strain>
    </source>
</reference>
<keyword evidence="2" id="KW-1185">Reference proteome</keyword>
<feature type="non-terminal residue" evidence="1">
    <location>
        <position position="1"/>
    </location>
</feature>
<comment type="caution">
    <text evidence="1">The sequence shown here is derived from an EMBL/GenBank/DDBJ whole genome shotgun (WGS) entry which is preliminary data.</text>
</comment>
<organism evidence="1 2">
    <name type="scientific">Dispira parvispora</name>
    <dbReference type="NCBI Taxonomy" id="1520584"/>
    <lineage>
        <taxon>Eukaryota</taxon>
        <taxon>Fungi</taxon>
        <taxon>Fungi incertae sedis</taxon>
        <taxon>Zoopagomycota</taxon>
        <taxon>Kickxellomycotina</taxon>
        <taxon>Dimargaritomycetes</taxon>
        <taxon>Dimargaritales</taxon>
        <taxon>Dimargaritaceae</taxon>
        <taxon>Dispira</taxon>
    </lineage>
</organism>
<dbReference type="Proteomes" id="UP001150925">
    <property type="component" value="Unassembled WGS sequence"/>
</dbReference>
<dbReference type="EMBL" id="JANBPY010001300">
    <property type="protein sequence ID" value="KAJ1960626.1"/>
    <property type="molecule type" value="Genomic_DNA"/>
</dbReference>
<gene>
    <name evidence="1" type="ORF">IWQ62_004156</name>
</gene>
<evidence type="ECO:0000313" key="2">
    <source>
        <dbReference type="Proteomes" id="UP001150925"/>
    </source>
</evidence>
<sequence length="367" mass="41305">SPAETTVKDPWQAWLADISTRARQQLHRLQQSPHDARAFIRELLQALGMHSEAQDFHVALVALDSAPDDLSVTELGHGIEEVLRKKNVIESMLGKSNDEKKTLASHVHLATANQADSQVAANTIPPVFSVTYLKPLLPEISMCATLFDDERFVVLTLYILGWRHHCHEFLNNFLRWITHRILFRYQEATDLTLVCPLIRIFTMLCRLVGDIQRVRVFCFQMLFETEAGRHVLAVLSSVAAVWPEVLRYPINNPNSPKGGASGTLHCFLDLTQSIMAGVFDCSMDDKQGKVPVRVYALLYTRFILYCGWQQPSIAPFIDQIGDHIKRMKDGIESDSTVPLDAGDKQVLGKLEELVQKFSGSDDLAIQV</sequence>